<dbReference type="OrthoDB" id="3253043at2"/>
<dbReference type="InterPro" id="IPR029039">
    <property type="entry name" value="Flavoprotein-like_sf"/>
</dbReference>
<keyword evidence="2" id="KW-1185">Reference proteome</keyword>
<evidence type="ECO:0000313" key="1">
    <source>
        <dbReference type="EMBL" id="GEN79852.1"/>
    </source>
</evidence>
<accession>A0A511YXC8</accession>
<evidence type="ECO:0000313" key="2">
    <source>
        <dbReference type="Proteomes" id="UP000321484"/>
    </source>
</evidence>
<dbReference type="SUPFAM" id="SSF52218">
    <property type="entry name" value="Flavoproteins"/>
    <property type="match status" value="1"/>
</dbReference>
<comment type="caution">
    <text evidence="1">The sequence shown here is derived from an EMBL/GenBank/DDBJ whole genome shotgun (WGS) entry which is preliminary data.</text>
</comment>
<reference evidence="1 2" key="1">
    <citation type="submission" date="2019-07" db="EMBL/GenBank/DDBJ databases">
        <title>Whole genome shotgun sequence of Actinotalea fermentans NBRC 105374.</title>
        <authorList>
            <person name="Hosoyama A."/>
            <person name="Uohara A."/>
            <person name="Ohji S."/>
            <person name="Ichikawa N."/>
        </authorList>
    </citation>
    <scope>NUCLEOTIDE SEQUENCE [LARGE SCALE GENOMIC DNA]</scope>
    <source>
        <strain evidence="1 2">NBRC 105374</strain>
    </source>
</reference>
<dbReference type="EMBL" id="BJYK01000004">
    <property type="protein sequence ID" value="GEN79852.1"/>
    <property type="molecule type" value="Genomic_DNA"/>
</dbReference>
<proteinExistence type="predicted"/>
<organism evidence="1 2">
    <name type="scientific">Actinotalea fermentans</name>
    <dbReference type="NCBI Taxonomy" id="43671"/>
    <lineage>
        <taxon>Bacteria</taxon>
        <taxon>Bacillati</taxon>
        <taxon>Actinomycetota</taxon>
        <taxon>Actinomycetes</taxon>
        <taxon>Micrococcales</taxon>
        <taxon>Cellulomonadaceae</taxon>
        <taxon>Actinotalea</taxon>
    </lineage>
</organism>
<dbReference type="Gene3D" id="3.40.50.360">
    <property type="match status" value="1"/>
</dbReference>
<dbReference type="Proteomes" id="UP000321484">
    <property type="component" value="Unassembled WGS sequence"/>
</dbReference>
<name>A0A511YXC8_9CELL</name>
<protein>
    <submittedName>
        <fullName evidence="1">Flavodoxin</fullName>
    </submittedName>
</protein>
<dbReference type="AlphaFoldDB" id="A0A511YXC8"/>
<sequence length="147" mass="15393">MKALVVFESASSNTKMIAAMVSKGMEEFGEIQRTDVATAPAEIPKDLNLLIVGAAGGDGQKALMNWLDKVRVPLGCSGAAFDTRVKKPLFGDPAARTVEKRLGQIGFRVSAPAEGFMVDAATGGLVAGESVRAVRWGATVGAPFKNR</sequence>
<dbReference type="RefSeq" id="WP_034247663.1">
    <property type="nucleotide sequence ID" value="NZ_BJYK01000004.1"/>
</dbReference>
<gene>
    <name evidence="1" type="ORF">AFE02nite_15860</name>
</gene>